<dbReference type="Pfam" id="PF00929">
    <property type="entry name" value="RNase_T"/>
    <property type="match status" value="1"/>
</dbReference>
<organism evidence="2 3">
    <name type="scientific">Bacteroides nordii</name>
    <dbReference type="NCBI Taxonomy" id="291645"/>
    <lineage>
        <taxon>Bacteria</taxon>
        <taxon>Pseudomonadati</taxon>
        <taxon>Bacteroidota</taxon>
        <taxon>Bacteroidia</taxon>
        <taxon>Bacteroidales</taxon>
        <taxon>Bacteroidaceae</taxon>
        <taxon>Bacteroides</taxon>
    </lineage>
</organism>
<dbReference type="PANTHER" id="PTHR30231:SF42">
    <property type="entry name" value="EXONUCLEASE"/>
    <property type="match status" value="1"/>
</dbReference>
<dbReference type="GO" id="GO:0008408">
    <property type="term" value="F:3'-5' exonuclease activity"/>
    <property type="evidence" value="ECO:0007669"/>
    <property type="project" value="TreeGrafter"/>
</dbReference>
<proteinExistence type="predicted"/>
<feature type="domain" description="Exonuclease" evidence="1">
    <location>
        <begin position="4"/>
        <end position="170"/>
    </location>
</feature>
<dbReference type="EMBL" id="QSGO01000005">
    <property type="protein sequence ID" value="RHB35959.1"/>
    <property type="molecule type" value="Genomic_DNA"/>
</dbReference>
<dbReference type="InterPro" id="IPR036397">
    <property type="entry name" value="RNaseH_sf"/>
</dbReference>
<evidence type="ECO:0000313" key="3">
    <source>
        <dbReference type="Proteomes" id="UP000284379"/>
    </source>
</evidence>
<dbReference type="InterPro" id="IPR012337">
    <property type="entry name" value="RNaseH-like_sf"/>
</dbReference>
<dbReference type="PANTHER" id="PTHR30231">
    <property type="entry name" value="DNA POLYMERASE III SUBUNIT EPSILON"/>
    <property type="match status" value="1"/>
</dbReference>
<accession>A0A413VQX1</accession>
<sequence>MNLSFAAIDFETATGYMESACSVGIVTVTDGVITDEYYSLIQPPENVYWRSNILVHGITPDMTESLPGFHAIYPEVRKRLQGKTVVAHNEQFDRNVLKRTMRMYQLDYDELLLPERWECTLRIYRSLGYKPANLSACCQRQNIDLTHHEALSDARGCAKLYLNFLESHRPVNTLW</sequence>
<dbReference type="SUPFAM" id="SSF53098">
    <property type="entry name" value="Ribonuclease H-like"/>
    <property type="match status" value="1"/>
</dbReference>
<evidence type="ECO:0000313" key="2">
    <source>
        <dbReference type="EMBL" id="RHB35959.1"/>
    </source>
</evidence>
<dbReference type="InterPro" id="IPR013520">
    <property type="entry name" value="Ribonucl_H"/>
</dbReference>
<dbReference type="AlphaFoldDB" id="A0A413VQX1"/>
<dbReference type="Gene3D" id="3.30.420.10">
    <property type="entry name" value="Ribonuclease H-like superfamily/Ribonuclease H"/>
    <property type="match status" value="1"/>
</dbReference>
<name>A0A413VQX1_9BACE</name>
<dbReference type="Proteomes" id="UP000284379">
    <property type="component" value="Unassembled WGS sequence"/>
</dbReference>
<dbReference type="RefSeq" id="WP_002562063.1">
    <property type="nucleotide sequence ID" value="NZ_BMBN01000015.1"/>
</dbReference>
<dbReference type="CDD" id="cd06130">
    <property type="entry name" value="DNA_pol_III_epsilon_like"/>
    <property type="match status" value="1"/>
</dbReference>
<dbReference type="GO" id="GO:0003676">
    <property type="term" value="F:nucleic acid binding"/>
    <property type="evidence" value="ECO:0007669"/>
    <property type="project" value="InterPro"/>
</dbReference>
<dbReference type="GO" id="GO:0006259">
    <property type="term" value="P:DNA metabolic process"/>
    <property type="evidence" value="ECO:0007669"/>
    <property type="project" value="UniProtKB-ARBA"/>
</dbReference>
<dbReference type="GO" id="GO:0005829">
    <property type="term" value="C:cytosol"/>
    <property type="evidence" value="ECO:0007669"/>
    <property type="project" value="TreeGrafter"/>
</dbReference>
<dbReference type="GeneID" id="69501272"/>
<reference evidence="2 3" key="1">
    <citation type="submission" date="2018-08" db="EMBL/GenBank/DDBJ databases">
        <title>A genome reference for cultivated species of the human gut microbiota.</title>
        <authorList>
            <person name="Zou Y."/>
            <person name="Xue W."/>
            <person name="Luo G."/>
        </authorList>
    </citation>
    <scope>NUCLEOTIDE SEQUENCE [LARGE SCALE GENOMIC DNA]</scope>
    <source>
        <strain evidence="2 3">AM40-30BH</strain>
    </source>
</reference>
<protein>
    <submittedName>
        <fullName evidence="2">DNA polymerase III subunit epsilon</fullName>
    </submittedName>
</protein>
<gene>
    <name evidence="2" type="ORF">DW888_08985</name>
</gene>
<evidence type="ECO:0000259" key="1">
    <source>
        <dbReference type="SMART" id="SM00479"/>
    </source>
</evidence>
<dbReference type="SMART" id="SM00479">
    <property type="entry name" value="EXOIII"/>
    <property type="match status" value="1"/>
</dbReference>
<comment type="caution">
    <text evidence="2">The sequence shown here is derived from an EMBL/GenBank/DDBJ whole genome shotgun (WGS) entry which is preliminary data.</text>
</comment>